<dbReference type="InterPro" id="IPR036465">
    <property type="entry name" value="vWFA_dom_sf"/>
</dbReference>
<dbReference type="Proteomes" id="UP000288197">
    <property type="component" value="Unassembled WGS sequence"/>
</dbReference>
<organism evidence="1 2">
    <name type="scientific">Vagococcus fluvialis</name>
    <dbReference type="NCBI Taxonomy" id="2738"/>
    <lineage>
        <taxon>Bacteria</taxon>
        <taxon>Bacillati</taxon>
        <taxon>Bacillota</taxon>
        <taxon>Bacilli</taxon>
        <taxon>Lactobacillales</taxon>
        <taxon>Enterococcaceae</taxon>
        <taxon>Vagococcus</taxon>
    </lineage>
</organism>
<proteinExistence type="predicted"/>
<evidence type="ECO:0000313" key="1">
    <source>
        <dbReference type="EMBL" id="RSU02649.1"/>
    </source>
</evidence>
<dbReference type="SMART" id="SM00327">
    <property type="entry name" value="VWA"/>
    <property type="match status" value="1"/>
</dbReference>
<dbReference type="Gene3D" id="3.40.50.410">
    <property type="entry name" value="von Willebrand factor, type A domain"/>
    <property type="match status" value="1"/>
</dbReference>
<dbReference type="OrthoDB" id="1744702at2"/>
<dbReference type="AlphaFoldDB" id="A0A369B2X4"/>
<sequence length="644" mass="75895">MITEQSMEFSELAEKKCEEFITKEQPNLVTFTKDNRLRYVPDLTNETITWNLKQREVYLPATLVLENKESEQIILWHVYYNLALYHEWQKNPESYLLRLERFKKEINEMTTYLYQKIKELGMEKNDLFKPEKLVTYIKKEINTLFFEWDNFYSLVRVFQLCPIYRQPIYQEYIKNYLKVTYFSKKMINQLPTNQLFAKSFLLCMIDSENQIVTNFDKNPYRKKLFGKAYFDFVYQQVVEEINNNSSLEEREDFFRVFIYPEFKVQWQLEIDQMLVQTQTGKEPYKEIEEWLNQEQEKPAEAIEMGADEKQELLETLSEEKEQADVTLKQLLDPKINLEAYGVSKIDQHIYQYYVNETKKIRQEMTLFWEKLIGQAKKEVSTKVNQQLKGKLDINSVIRQYVSLSEAEKIGNYKNLALFNRHILVTQSNILPENIEIIFLVDNSGSMNEVKIDAARKALAATLLSLEDFSHLLKQESITGNQAINLTSATYFFGSHYYQVKNSHTHEKTEIESELIKSISHLNGQEGNTDDASCLKEILELLTSKDEQLLKSGKKIQMIFEITDGAASFPGATKEVIGKLIDKNIILFAFQIGKNSQSTIKKFDYVWNEWIDYERGIKLGEDIDKLTVELLNLVGQQMENIWVNR</sequence>
<protein>
    <submittedName>
        <fullName evidence="1">Uncharacterized protein</fullName>
    </submittedName>
</protein>
<dbReference type="PROSITE" id="PS50234">
    <property type="entry name" value="VWFA"/>
    <property type="match status" value="1"/>
</dbReference>
<dbReference type="RefSeq" id="WP_114289209.1">
    <property type="nucleotide sequence ID" value="NZ_CP122523.1"/>
</dbReference>
<evidence type="ECO:0000313" key="2">
    <source>
        <dbReference type="Proteomes" id="UP000288197"/>
    </source>
</evidence>
<reference evidence="1 2" key="1">
    <citation type="submission" date="2017-05" db="EMBL/GenBank/DDBJ databases">
        <title>Vagococcus spp. assemblies.</title>
        <authorList>
            <person name="Gulvik C.A."/>
        </authorList>
    </citation>
    <scope>NUCLEOTIDE SEQUENCE [LARGE SCALE GENOMIC DNA]</scope>
    <source>
        <strain evidence="1 2">NCFB 2497</strain>
    </source>
</reference>
<dbReference type="CDD" id="cd00198">
    <property type="entry name" value="vWFA"/>
    <property type="match status" value="1"/>
</dbReference>
<dbReference type="EMBL" id="NGJX01000004">
    <property type="protein sequence ID" value="RSU02649.1"/>
    <property type="molecule type" value="Genomic_DNA"/>
</dbReference>
<accession>A0A369B2X4</accession>
<comment type="caution">
    <text evidence="1">The sequence shown here is derived from an EMBL/GenBank/DDBJ whole genome shotgun (WGS) entry which is preliminary data.</text>
</comment>
<dbReference type="InterPro" id="IPR002035">
    <property type="entry name" value="VWF_A"/>
</dbReference>
<keyword evidence="2" id="KW-1185">Reference proteome</keyword>
<gene>
    <name evidence="1" type="ORF">CBF32_05110</name>
</gene>
<dbReference type="Pfam" id="PF00092">
    <property type="entry name" value="VWA"/>
    <property type="match status" value="1"/>
</dbReference>
<name>A0A369B2X4_9ENTE</name>
<dbReference type="GeneID" id="63146022"/>
<dbReference type="SUPFAM" id="SSF53300">
    <property type="entry name" value="vWA-like"/>
    <property type="match status" value="1"/>
</dbReference>